<dbReference type="Proteomes" id="UP000002484">
    <property type="component" value="Chromosome"/>
</dbReference>
<evidence type="ECO:0000256" key="2">
    <source>
        <dbReference type="ARBA" id="ARBA00022676"/>
    </source>
</evidence>
<keyword evidence="5 7" id="KW-1133">Transmembrane helix</keyword>
<proteinExistence type="predicted"/>
<feature type="transmembrane region" description="Helical" evidence="7">
    <location>
        <begin position="65"/>
        <end position="84"/>
    </location>
</feature>
<dbReference type="InterPro" id="IPR001173">
    <property type="entry name" value="Glyco_trans_2-like"/>
</dbReference>
<feature type="transmembrane region" description="Helical" evidence="7">
    <location>
        <begin position="507"/>
        <end position="530"/>
    </location>
</feature>
<dbReference type="AlphaFoldDB" id="E3JCH4"/>
<keyword evidence="6 7" id="KW-0472">Membrane</keyword>
<dbReference type="GO" id="GO:0005886">
    <property type="term" value="C:plasma membrane"/>
    <property type="evidence" value="ECO:0007669"/>
    <property type="project" value="TreeGrafter"/>
</dbReference>
<evidence type="ECO:0000256" key="1">
    <source>
        <dbReference type="ARBA" id="ARBA00004141"/>
    </source>
</evidence>
<dbReference type="GO" id="GO:0016758">
    <property type="term" value="F:hexosyltransferase activity"/>
    <property type="evidence" value="ECO:0007669"/>
    <property type="project" value="TreeGrafter"/>
</dbReference>
<dbReference type="Gene3D" id="3.90.550.10">
    <property type="entry name" value="Spore Coat Polysaccharide Biosynthesis Protein SpsA, Chain A"/>
    <property type="match status" value="1"/>
</dbReference>
<sequence length="592" mass="65079">MRHRAGPLGQLGGGREQRNDATFVPMFGRTDRAVRGLFVLAWLAALGLFWGWWFDPAHLVTVPGFVLNTALLGYLCYLPVYFVLTSLRLRRVNPRLALRGQRVAFVVTKAPSEPWEVVRTTLAGMLAQDYPHPYDVWLCDEDPDATTYDWCGQHGVRVSTRRGAADYHRDTWPRRTKCKEGNLAFFYDHWGYDRYDVVAQLDADHVPAPDYLAHMVRPFADPKIGYVAAPSVCDANAADSWAARGRLYREANLHGPVQVGSNGWLAPVCFGSHYAVRTAALREIGGIGPELAEDFSTSYLLNAAGWEGAFALDAEAHGDGPATFAAALTQEFQWSRSLMVLFMDTFWRHARQLPRLLQARFLFSLSYYPLLAVTTAAGLFLAPVACLTGLRWVNVSYLHFLALWLLASAVMLGLNGYLRRRRLFRPARAKLTGWESWLFAMVRWPYVGWGCVAGLLQKVRPKAVTFKVTPKGDRGVEKLPTRLLAPYIAVCLVAFGAALYGSRVHHALGYVVLSLLGGLAYLAVIGAVAAMHAVETRRATGAGAGALTGTIAVPLLVVAVLAALCAAAATSTWLAFDATQTNPLDLLEGVSR</sequence>
<dbReference type="CAZy" id="GT2">
    <property type="family name" value="Glycosyltransferase Family 2"/>
</dbReference>
<evidence type="ECO:0000256" key="6">
    <source>
        <dbReference type="ARBA" id="ARBA00023136"/>
    </source>
</evidence>
<dbReference type="InterPro" id="IPR029044">
    <property type="entry name" value="Nucleotide-diphossugar_trans"/>
</dbReference>
<gene>
    <name evidence="9" type="ordered locus">FraEuI1c_0592</name>
</gene>
<keyword evidence="4 7" id="KW-0812">Transmembrane</keyword>
<keyword evidence="10" id="KW-1185">Reference proteome</keyword>
<dbReference type="OrthoDB" id="9806824at2"/>
<organism evidence="9 10">
    <name type="scientific">Pseudofrankia inefficax (strain DSM 45817 / CECT 9037 / DDB 130130 / EuI1c)</name>
    <name type="common">Frankia inefficax</name>
    <dbReference type="NCBI Taxonomy" id="298654"/>
    <lineage>
        <taxon>Bacteria</taxon>
        <taxon>Bacillati</taxon>
        <taxon>Actinomycetota</taxon>
        <taxon>Actinomycetes</taxon>
        <taxon>Frankiales</taxon>
        <taxon>Frankiaceae</taxon>
        <taxon>Pseudofrankia</taxon>
    </lineage>
</organism>
<feature type="transmembrane region" description="Helical" evidence="7">
    <location>
        <begin position="483"/>
        <end position="501"/>
    </location>
</feature>
<evidence type="ECO:0000256" key="4">
    <source>
        <dbReference type="ARBA" id="ARBA00022692"/>
    </source>
</evidence>
<dbReference type="InterPro" id="IPR050321">
    <property type="entry name" value="Glycosyltr_2/OpgH_subfam"/>
</dbReference>
<reference evidence="9 10" key="1">
    <citation type="submission" date="2010-10" db="EMBL/GenBank/DDBJ databases">
        <title>Complete sequence of Frankia sp. EuI1c.</title>
        <authorList>
            <consortium name="US DOE Joint Genome Institute"/>
            <person name="Lucas S."/>
            <person name="Copeland A."/>
            <person name="Lapidus A."/>
            <person name="Cheng J.-F."/>
            <person name="Bruce D."/>
            <person name="Goodwin L."/>
            <person name="Pitluck S."/>
            <person name="Chertkov O."/>
            <person name="Detter J.C."/>
            <person name="Han C."/>
            <person name="Tapia R."/>
            <person name="Land M."/>
            <person name="Hauser L."/>
            <person name="Jeffries C."/>
            <person name="Kyrpides N."/>
            <person name="Ivanova N."/>
            <person name="Mikhailova N."/>
            <person name="Beauchemin N."/>
            <person name="Sen A."/>
            <person name="Sur S.A."/>
            <person name="Gtari M."/>
            <person name="Wall L."/>
            <person name="Tisa L."/>
            <person name="Woyke T."/>
        </authorList>
    </citation>
    <scope>NUCLEOTIDE SEQUENCE [LARGE SCALE GENOMIC DNA]</scope>
    <source>
        <strain evidence="10">DSM 45817 / CECT 9037 / EuI1c</strain>
    </source>
</reference>
<dbReference type="SUPFAM" id="SSF53448">
    <property type="entry name" value="Nucleotide-diphospho-sugar transferases"/>
    <property type="match status" value="1"/>
</dbReference>
<feature type="transmembrane region" description="Helical" evidence="7">
    <location>
        <begin position="33"/>
        <end position="53"/>
    </location>
</feature>
<keyword evidence="2" id="KW-0328">Glycosyltransferase</keyword>
<evidence type="ECO:0000256" key="5">
    <source>
        <dbReference type="ARBA" id="ARBA00022989"/>
    </source>
</evidence>
<evidence type="ECO:0000256" key="7">
    <source>
        <dbReference type="SAM" id="Phobius"/>
    </source>
</evidence>
<evidence type="ECO:0000259" key="8">
    <source>
        <dbReference type="Pfam" id="PF13632"/>
    </source>
</evidence>
<feature type="transmembrane region" description="Helical" evidence="7">
    <location>
        <begin position="361"/>
        <end position="385"/>
    </location>
</feature>
<dbReference type="PANTHER" id="PTHR43867:SF2">
    <property type="entry name" value="CELLULOSE SYNTHASE CATALYTIC SUBUNIT A [UDP-FORMING]"/>
    <property type="match status" value="1"/>
</dbReference>
<feature type="transmembrane region" description="Helical" evidence="7">
    <location>
        <begin position="397"/>
        <end position="418"/>
    </location>
</feature>
<protein>
    <submittedName>
        <fullName evidence="9">Glycosyl transferase family 2</fullName>
    </submittedName>
</protein>
<dbReference type="KEGG" id="fri:FraEuI1c_0592"/>
<evidence type="ECO:0000313" key="10">
    <source>
        <dbReference type="Proteomes" id="UP000002484"/>
    </source>
</evidence>
<dbReference type="eggNOG" id="COG1215">
    <property type="taxonomic scope" value="Bacteria"/>
</dbReference>
<evidence type="ECO:0000313" key="9">
    <source>
        <dbReference type="EMBL" id="ADP78670.1"/>
    </source>
</evidence>
<dbReference type="HOGENOM" id="CLU_026225_0_0_11"/>
<evidence type="ECO:0000256" key="3">
    <source>
        <dbReference type="ARBA" id="ARBA00022679"/>
    </source>
</evidence>
<dbReference type="EMBL" id="CP002299">
    <property type="protein sequence ID" value="ADP78670.1"/>
    <property type="molecule type" value="Genomic_DNA"/>
</dbReference>
<comment type="subcellular location">
    <subcellularLocation>
        <location evidence="1">Membrane</location>
        <topology evidence="1">Multi-pass membrane protein</topology>
    </subcellularLocation>
</comment>
<feature type="domain" description="Glycosyltransferase 2-like" evidence="8">
    <location>
        <begin position="198"/>
        <end position="401"/>
    </location>
</feature>
<dbReference type="STRING" id="298654.FraEuI1c_0592"/>
<feature type="transmembrane region" description="Helical" evidence="7">
    <location>
        <begin position="551"/>
        <end position="576"/>
    </location>
</feature>
<dbReference type="PANTHER" id="PTHR43867">
    <property type="entry name" value="CELLULOSE SYNTHASE CATALYTIC SUBUNIT A [UDP-FORMING]"/>
    <property type="match status" value="1"/>
</dbReference>
<dbReference type="InParanoid" id="E3JCH4"/>
<keyword evidence="3 9" id="KW-0808">Transferase</keyword>
<accession>E3JCH4</accession>
<dbReference type="Pfam" id="PF13632">
    <property type="entry name" value="Glyco_trans_2_3"/>
    <property type="match status" value="1"/>
</dbReference>
<name>E3JCH4_PSEI1</name>